<name>A0A0F8WVL5_9ZZZZ</name>
<accession>A0A0F8WVL5</accession>
<proteinExistence type="predicted"/>
<sequence length="127" mass="13764">TATFELDPGETVTCTFTNTKRGTITVIKDTDPDGPQNFDFTFKMGIFSVDFILDDDNDPERSNTVTFTNLLPDTYTVTEKTVAGFVLTNITCTGDTNSVITTSTANANAIIVLAQGEDIICTFTNVD</sequence>
<dbReference type="Pfam" id="PF24514">
    <property type="entry name" value="SpaA_4"/>
    <property type="match status" value="1"/>
</dbReference>
<evidence type="ECO:0000313" key="2">
    <source>
        <dbReference type="EMBL" id="KKK52460.1"/>
    </source>
</evidence>
<evidence type="ECO:0000259" key="1">
    <source>
        <dbReference type="Pfam" id="PF24514"/>
    </source>
</evidence>
<protein>
    <recommendedName>
        <fullName evidence="1">SpaA-like prealbumin fold domain-containing protein</fullName>
    </recommendedName>
</protein>
<gene>
    <name evidence="2" type="ORF">LCGC14_3104710</name>
</gene>
<dbReference type="InterPro" id="IPR055371">
    <property type="entry name" value="SpaA_PFL_dom_4"/>
</dbReference>
<dbReference type="AlphaFoldDB" id="A0A0F8WVL5"/>
<dbReference type="EMBL" id="LAZR01067006">
    <property type="protein sequence ID" value="KKK52460.1"/>
    <property type="molecule type" value="Genomic_DNA"/>
</dbReference>
<organism evidence="2">
    <name type="scientific">marine sediment metagenome</name>
    <dbReference type="NCBI Taxonomy" id="412755"/>
    <lineage>
        <taxon>unclassified sequences</taxon>
        <taxon>metagenomes</taxon>
        <taxon>ecological metagenomes</taxon>
    </lineage>
</organism>
<feature type="non-terminal residue" evidence="2">
    <location>
        <position position="1"/>
    </location>
</feature>
<comment type="caution">
    <text evidence="2">The sequence shown here is derived from an EMBL/GenBank/DDBJ whole genome shotgun (WGS) entry which is preliminary data.</text>
</comment>
<feature type="domain" description="SpaA-like prealbumin fold" evidence="1">
    <location>
        <begin position="24"/>
        <end position="125"/>
    </location>
</feature>
<reference evidence="2" key="1">
    <citation type="journal article" date="2015" name="Nature">
        <title>Complex archaea that bridge the gap between prokaryotes and eukaryotes.</title>
        <authorList>
            <person name="Spang A."/>
            <person name="Saw J.H."/>
            <person name="Jorgensen S.L."/>
            <person name="Zaremba-Niedzwiedzka K."/>
            <person name="Martijn J."/>
            <person name="Lind A.E."/>
            <person name="van Eijk R."/>
            <person name="Schleper C."/>
            <person name="Guy L."/>
            <person name="Ettema T.J."/>
        </authorList>
    </citation>
    <scope>NUCLEOTIDE SEQUENCE</scope>
</reference>